<dbReference type="InterPro" id="IPR006311">
    <property type="entry name" value="TAT_signal"/>
</dbReference>
<protein>
    <submittedName>
        <fullName evidence="3">Aldo/keto reductase</fullName>
    </submittedName>
</protein>
<dbReference type="InterPro" id="IPR036812">
    <property type="entry name" value="NAD(P)_OxRdtase_dom_sf"/>
</dbReference>
<dbReference type="EMBL" id="CP121196">
    <property type="protein sequence ID" value="XBH17826.1"/>
    <property type="molecule type" value="Genomic_DNA"/>
</dbReference>
<dbReference type="InterPro" id="IPR050791">
    <property type="entry name" value="Aldo-Keto_reductase"/>
</dbReference>
<organism evidence="3">
    <name type="scientific">Telmatobacter sp. DSM 110680</name>
    <dbReference type="NCBI Taxonomy" id="3036704"/>
    <lineage>
        <taxon>Bacteria</taxon>
        <taxon>Pseudomonadati</taxon>
        <taxon>Acidobacteriota</taxon>
        <taxon>Terriglobia</taxon>
        <taxon>Terriglobales</taxon>
        <taxon>Acidobacteriaceae</taxon>
        <taxon>Telmatobacter</taxon>
    </lineage>
</organism>
<reference evidence="3" key="1">
    <citation type="submission" date="2023-03" db="EMBL/GenBank/DDBJ databases">
        <title>Edaphobacter sp.</title>
        <authorList>
            <person name="Huber K.J."/>
            <person name="Papendorf J."/>
            <person name="Pilke C."/>
            <person name="Bunk B."/>
            <person name="Sproeer C."/>
            <person name="Pester M."/>
        </authorList>
    </citation>
    <scope>NUCLEOTIDE SEQUENCE</scope>
    <source>
        <strain evidence="3">DSM 110680</strain>
    </source>
</reference>
<dbReference type="SUPFAM" id="SSF51430">
    <property type="entry name" value="NAD(P)-linked oxidoreductase"/>
    <property type="match status" value="1"/>
</dbReference>
<dbReference type="PROSITE" id="PS51318">
    <property type="entry name" value="TAT"/>
    <property type="match status" value="1"/>
</dbReference>
<proteinExistence type="predicted"/>
<dbReference type="PANTHER" id="PTHR43625:SF77">
    <property type="entry name" value="ALDO-KETO REDUCTASE"/>
    <property type="match status" value="1"/>
</dbReference>
<dbReference type="GO" id="GO:0005737">
    <property type="term" value="C:cytoplasm"/>
    <property type="evidence" value="ECO:0007669"/>
    <property type="project" value="TreeGrafter"/>
</dbReference>
<evidence type="ECO:0000256" key="1">
    <source>
        <dbReference type="ARBA" id="ARBA00023002"/>
    </source>
</evidence>
<dbReference type="Pfam" id="PF00248">
    <property type="entry name" value="Aldo_ket_red"/>
    <property type="match status" value="1"/>
</dbReference>
<gene>
    <name evidence="3" type="ORF">P8935_00495</name>
</gene>
<evidence type="ECO:0000313" key="3">
    <source>
        <dbReference type="EMBL" id="XBH17826.1"/>
    </source>
</evidence>
<dbReference type="CDD" id="cd19078">
    <property type="entry name" value="AKR_AKR13C1_2"/>
    <property type="match status" value="1"/>
</dbReference>
<dbReference type="GO" id="GO:0016491">
    <property type="term" value="F:oxidoreductase activity"/>
    <property type="evidence" value="ECO:0007669"/>
    <property type="project" value="UniProtKB-KW"/>
</dbReference>
<sequence>MTLRLMWGISVLGAVSQSVSNTLPRWTKGSEMQEFNDAGTKRSMNRRSFLGITGTVAVATAAGGHAVSAAAERGTQVRMNGRRKLGSLEVSSVGLGVQNMSRSYETLVPYRPEMISIIRAAYDHGVTFFDTAEAYGPLECERILGESIAPFRNKVAITSKFGWNIDPETGRFQMGLNSKPDHIKKAVEGMLKRLRTDRIDLVYQHRVDPQVPIEDVAGAVKDLMSEGKILHWGLCEMGPNTLRRAHAALPVSAVQNEYSMLWRGPEEEIIPLCQELGIGFVPWSPLGVQFLTGCIDENTRFAPGDIRGMEPRFSQENVKHNIELVKLVKQWAERKNAAPGQIALAWLMAQKPWIVPIPGTTQMAHMIQNVGATSVVFTPDEIKELNAAVSGIQIQGKRLPDGILALSGVEAPARK</sequence>
<feature type="domain" description="NADP-dependent oxidoreductase" evidence="2">
    <location>
        <begin position="110"/>
        <end position="388"/>
    </location>
</feature>
<accession>A0AAU7DKH3</accession>
<dbReference type="AlphaFoldDB" id="A0AAU7DKH3"/>
<dbReference type="PANTHER" id="PTHR43625">
    <property type="entry name" value="AFLATOXIN B1 ALDEHYDE REDUCTASE"/>
    <property type="match status" value="1"/>
</dbReference>
<keyword evidence="1" id="KW-0560">Oxidoreductase</keyword>
<dbReference type="Gene3D" id="3.20.20.100">
    <property type="entry name" value="NADP-dependent oxidoreductase domain"/>
    <property type="match status" value="1"/>
</dbReference>
<dbReference type="InterPro" id="IPR023210">
    <property type="entry name" value="NADP_OxRdtase_dom"/>
</dbReference>
<evidence type="ECO:0000259" key="2">
    <source>
        <dbReference type="Pfam" id="PF00248"/>
    </source>
</evidence>
<dbReference type="RefSeq" id="WP_348263051.1">
    <property type="nucleotide sequence ID" value="NZ_CP121196.1"/>
</dbReference>
<name>A0AAU7DKH3_9BACT</name>